<evidence type="ECO:0000256" key="2">
    <source>
        <dbReference type="RuleBase" id="RU003860"/>
    </source>
</evidence>
<name>A0A316FFT0_9GAMM</name>
<protein>
    <submittedName>
        <fullName evidence="3">Acid stress-induced BolA-like protein IbaG/YrbA</fullName>
    </submittedName>
</protein>
<dbReference type="InterPro" id="IPR002634">
    <property type="entry name" value="BolA"/>
</dbReference>
<comment type="similarity">
    <text evidence="1 2">Belongs to the BolA/IbaG family.</text>
</comment>
<dbReference type="InterPro" id="IPR050961">
    <property type="entry name" value="BolA/IbaG_stress_morph_reg"/>
</dbReference>
<evidence type="ECO:0000313" key="4">
    <source>
        <dbReference type="Proteomes" id="UP000245790"/>
    </source>
</evidence>
<dbReference type="SUPFAM" id="SSF82657">
    <property type="entry name" value="BolA-like"/>
    <property type="match status" value="1"/>
</dbReference>
<evidence type="ECO:0000256" key="1">
    <source>
        <dbReference type="ARBA" id="ARBA00005578"/>
    </source>
</evidence>
<evidence type="ECO:0000313" key="3">
    <source>
        <dbReference type="EMBL" id="PWK47791.1"/>
    </source>
</evidence>
<accession>A0A316FFT0</accession>
<dbReference type="Proteomes" id="UP000245790">
    <property type="component" value="Unassembled WGS sequence"/>
</dbReference>
<gene>
    <name evidence="3" type="ORF">C8D97_1103</name>
</gene>
<dbReference type="EMBL" id="QGGU01000010">
    <property type="protein sequence ID" value="PWK47791.1"/>
    <property type="molecule type" value="Genomic_DNA"/>
</dbReference>
<dbReference type="Gene3D" id="3.30.300.90">
    <property type="entry name" value="BolA-like"/>
    <property type="match status" value="1"/>
</dbReference>
<dbReference type="InterPro" id="IPR036065">
    <property type="entry name" value="BolA-like_sf"/>
</dbReference>
<organism evidence="3 4">
    <name type="scientific">Pleionea mediterranea</name>
    <dbReference type="NCBI Taxonomy" id="523701"/>
    <lineage>
        <taxon>Bacteria</taxon>
        <taxon>Pseudomonadati</taxon>
        <taxon>Pseudomonadota</taxon>
        <taxon>Gammaproteobacteria</taxon>
        <taxon>Oceanospirillales</taxon>
        <taxon>Pleioneaceae</taxon>
        <taxon>Pleionea</taxon>
    </lineage>
</organism>
<keyword evidence="4" id="KW-1185">Reference proteome</keyword>
<dbReference type="Pfam" id="PF01722">
    <property type="entry name" value="BolA"/>
    <property type="match status" value="1"/>
</dbReference>
<dbReference type="PIRSF" id="PIRSF003113">
    <property type="entry name" value="BolA"/>
    <property type="match status" value="1"/>
</dbReference>
<reference evidence="3 4" key="1">
    <citation type="submission" date="2018-05" db="EMBL/GenBank/DDBJ databases">
        <title>Genomic Encyclopedia of Type Strains, Phase IV (KMG-IV): sequencing the most valuable type-strain genomes for metagenomic binning, comparative biology and taxonomic classification.</title>
        <authorList>
            <person name="Goeker M."/>
        </authorList>
    </citation>
    <scope>NUCLEOTIDE SEQUENCE [LARGE SCALE GENOMIC DNA]</scope>
    <source>
        <strain evidence="3 4">DSM 25350</strain>
    </source>
</reference>
<dbReference type="OrthoDB" id="9812890at2"/>
<dbReference type="PANTHER" id="PTHR46229:SF4">
    <property type="entry name" value="ACID STRESS PROTEIN IBAG"/>
    <property type="match status" value="1"/>
</dbReference>
<dbReference type="PANTHER" id="PTHR46229">
    <property type="entry name" value="BOLA TRANSCRIPTION REGULATOR"/>
    <property type="match status" value="1"/>
</dbReference>
<proteinExistence type="inferred from homology"/>
<dbReference type="AlphaFoldDB" id="A0A316FFT0"/>
<sequence>MAPEEIKQILEQAFDGADVAADGDGSHFKVRLVSETFDGLRPVKKQQMVYQVLNDHIKSGAIHALSIETYTPQEWEKASKLQLG</sequence>
<comment type="caution">
    <text evidence="3">The sequence shown here is derived from an EMBL/GenBank/DDBJ whole genome shotgun (WGS) entry which is preliminary data.</text>
</comment>